<keyword evidence="3" id="KW-1185">Reference proteome</keyword>
<dbReference type="EMBL" id="CP096023">
    <property type="protein sequence ID" value="UPM45318.1"/>
    <property type="molecule type" value="Genomic_DNA"/>
</dbReference>
<name>A0A8U0AA53_9EURY</name>
<dbReference type="Pfam" id="PF04471">
    <property type="entry name" value="Mrr_cat"/>
    <property type="match status" value="1"/>
</dbReference>
<protein>
    <submittedName>
        <fullName evidence="2">Restriction endonuclease</fullName>
    </submittedName>
</protein>
<proteinExistence type="predicted"/>
<dbReference type="GO" id="GO:0015666">
    <property type="term" value="F:restriction endodeoxyribonuclease activity"/>
    <property type="evidence" value="ECO:0007669"/>
    <property type="project" value="TreeGrafter"/>
</dbReference>
<dbReference type="InterPro" id="IPR011856">
    <property type="entry name" value="tRNA_endonuc-like_dom_sf"/>
</dbReference>
<evidence type="ECO:0000259" key="1">
    <source>
        <dbReference type="Pfam" id="PF04471"/>
    </source>
</evidence>
<dbReference type="RefSeq" id="WP_185715605.1">
    <property type="nucleotide sequence ID" value="NZ_CP096023.1"/>
</dbReference>
<dbReference type="Gene3D" id="3.40.1350.10">
    <property type="match status" value="1"/>
</dbReference>
<dbReference type="KEGG" id="haad:MW046_18775"/>
<reference evidence="2" key="1">
    <citation type="submission" date="2022-04" db="EMBL/GenBank/DDBJ databases">
        <title>Halocatena sp. nov., isolated from a salt lake.</title>
        <authorList>
            <person name="Cui H.-L."/>
        </authorList>
    </citation>
    <scope>NUCLEOTIDE SEQUENCE</scope>
    <source>
        <strain evidence="2">AD-1</strain>
        <plasmid evidence="2">unnamed4</plasmid>
    </source>
</reference>
<geneLocation type="plasmid" evidence="2 3">
    <name>unnamed4</name>
</geneLocation>
<sequence>MDLNDLELVSGYEFEHILAEILRRVEGDATVTEGSGDQGVDVVWVREATTVGIQAKAYNINNPVGNSAVQEIHTGSVVRQSEFAIDIPAVVTTSRYTEGAKEAAENSNVTLYNRTDLEQWLSQAELDAEAMGELLDSV</sequence>
<dbReference type="PANTHER" id="PTHR30015">
    <property type="entry name" value="MRR RESTRICTION SYSTEM PROTEIN"/>
    <property type="match status" value="1"/>
</dbReference>
<organism evidence="2 3">
    <name type="scientific">Halocatena salina</name>
    <dbReference type="NCBI Taxonomy" id="2934340"/>
    <lineage>
        <taxon>Archaea</taxon>
        <taxon>Methanobacteriati</taxon>
        <taxon>Methanobacteriota</taxon>
        <taxon>Stenosarchaea group</taxon>
        <taxon>Halobacteria</taxon>
        <taxon>Halobacteriales</taxon>
        <taxon>Natronomonadaceae</taxon>
        <taxon>Halocatena</taxon>
    </lineage>
</organism>
<dbReference type="GO" id="GO:0009307">
    <property type="term" value="P:DNA restriction-modification system"/>
    <property type="evidence" value="ECO:0007669"/>
    <property type="project" value="InterPro"/>
</dbReference>
<dbReference type="AlphaFoldDB" id="A0A8U0AA53"/>
<dbReference type="Proteomes" id="UP000831768">
    <property type="component" value="Plasmid unnamed4"/>
</dbReference>
<keyword evidence="2" id="KW-0255">Endonuclease</keyword>
<keyword evidence="2" id="KW-0540">Nuclease</keyword>
<dbReference type="InterPro" id="IPR007560">
    <property type="entry name" value="Restrct_endonuc_IV_Mrr"/>
</dbReference>
<dbReference type="GeneID" id="71930136"/>
<dbReference type="PANTHER" id="PTHR30015:SF6">
    <property type="entry name" value="SLL1429 PROTEIN"/>
    <property type="match status" value="1"/>
</dbReference>
<accession>A0A8U0AA53</accession>
<evidence type="ECO:0000313" key="2">
    <source>
        <dbReference type="EMBL" id="UPM45318.1"/>
    </source>
</evidence>
<feature type="domain" description="Restriction endonuclease type IV Mrr" evidence="1">
    <location>
        <begin position="9"/>
        <end position="121"/>
    </location>
</feature>
<dbReference type="SUPFAM" id="SSF52980">
    <property type="entry name" value="Restriction endonuclease-like"/>
    <property type="match status" value="1"/>
</dbReference>
<dbReference type="InterPro" id="IPR011335">
    <property type="entry name" value="Restrct_endonuc-II-like"/>
</dbReference>
<gene>
    <name evidence="2" type="ORF">MW046_18775</name>
</gene>
<evidence type="ECO:0000313" key="3">
    <source>
        <dbReference type="Proteomes" id="UP000831768"/>
    </source>
</evidence>
<dbReference type="GO" id="GO:0003677">
    <property type="term" value="F:DNA binding"/>
    <property type="evidence" value="ECO:0007669"/>
    <property type="project" value="InterPro"/>
</dbReference>
<dbReference type="InterPro" id="IPR052906">
    <property type="entry name" value="Type_IV_Methyl-Rstrct_Enzyme"/>
</dbReference>
<keyword evidence="2" id="KW-0378">Hydrolase</keyword>
<keyword evidence="2" id="KW-0614">Plasmid</keyword>